<dbReference type="InParanoid" id="A0A4R6QQJ6"/>
<reference evidence="3 4" key="1">
    <citation type="submission" date="2019-03" db="EMBL/GenBank/DDBJ databases">
        <title>Genomic Encyclopedia of Type Strains, Phase IV (KMG-IV): sequencing the most valuable type-strain genomes for metagenomic binning, comparative biology and taxonomic classification.</title>
        <authorList>
            <person name="Goeker M."/>
        </authorList>
    </citation>
    <scope>NUCLEOTIDE SEQUENCE [LARGE SCALE GENOMIC DNA]</scope>
    <source>
        <strain evidence="3 4">DSM 16998</strain>
    </source>
</reference>
<dbReference type="Proteomes" id="UP000295361">
    <property type="component" value="Unassembled WGS sequence"/>
</dbReference>
<evidence type="ECO:0000313" key="4">
    <source>
        <dbReference type="Proteomes" id="UP000295361"/>
    </source>
</evidence>
<dbReference type="NCBIfam" id="TIGR02595">
    <property type="entry name" value="PEP_CTERM"/>
    <property type="match status" value="1"/>
</dbReference>
<dbReference type="InterPro" id="IPR036415">
    <property type="entry name" value="Lamin_tail_dom_sf"/>
</dbReference>
<accession>A0A4R6QQJ6</accession>
<evidence type="ECO:0000313" key="3">
    <source>
        <dbReference type="EMBL" id="TDP72415.1"/>
    </source>
</evidence>
<dbReference type="Pfam" id="PF00932">
    <property type="entry name" value="LTD"/>
    <property type="match status" value="1"/>
</dbReference>
<proteinExistence type="predicted"/>
<dbReference type="PROSITE" id="PS51841">
    <property type="entry name" value="LTD"/>
    <property type="match status" value="1"/>
</dbReference>
<dbReference type="Pfam" id="PF07589">
    <property type="entry name" value="PEP-CTERM"/>
    <property type="match status" value="1"/>
</dbReference>
<dbReference type="InterPro" id="IPR001322">
    <property type="entry name" value="Lamin_tail_dom"/>
</dbReference>
<feature type="chain" id="PRO_5020874956" evidence="1">
    <location>
        <begin position="23"/>
        <end position="221"/>
    </location>
</feature>
<evidence type="ECO:0000256" key="1">
    <source>
        <dbReference type="SAM" id="SignalP"/>
    </source>
</evidence>
<feature type="domain" description="LTD" evidence="2">
    <location>
        <begin position="14"/>
        <end position="135"/>
    </location>
</feature>
<comment type="caution">
    <text evidence="3">The sequence shown here is derived from an EMBL/GenBank/DDBJ whole genome shotgun (WGS) entry which is preliminary data.</text>
</comment>
<organism evidence="3 4">
    <name type="scientific">Roseateles toxinivorans</name>
    <dbReference type="NCBI Taxonomy" id="270368"/>
    <lineage>
        <taxon>Bacteria</taxon>
        <taxon>Pseudomonadati</taxon>
        <taxon>Pseudomonadota</taxon>
        <taxon>Betaproteobacteria</taxon>
        <taxon>Burkholderiales</taxon>
        <taxon>Sphaerotilaceae</taxon>
        <taxon>Roseateles</taxon>
    </lineage>
</organism>
<dbReference type="OrthoDB" id="8536439at2"/>
<dbReference type="NCBIfam" id="NF035944">
    <property type="entry name" value="PEPxxWA-CTERM"/>
    <property type="match status" value="1"/>
</dbReference>
<dbReference type="EMBL" id="SNXS01000002">
    <property type="protein sequence ID" value="TDP72415.1"/>
    <property type="molecule type" value="Genomic_DNA"/>
</dbReference>
<gene>
    <name evidence="3" type="ORF">DES47_102160</name>
</gene>
<sequence length="221" mass="22594">MNPMFHALGAAALLSSAMAAQAKVEITEWMYNGNGKTGEYIEFTNLGASAVDFSGWSFDDDSRNPGVTSLSALGLVAPGESVLLVESSAADFRSVWGLGANVKIVGGNLANLGRADEINLFDGAGQLVDRLSYGDVAIPGTVRAQNRSGNPGSLADLAPQAVSTGWVLAAEGDAFGSHASSLGDVGNPGLFTLAVPEPSTYALLLGGLGLVGAVARRRRQA</sequence>
<dbReference type="AlphaFoldDB" id="A0A4R6QQJ6"/>
<dbReference type="InterPro" id="IPR013424">
    <property type="entry name" value="Ice-binding_C"/>
</dbReference>
<dbReference type="RefSeq" id="WP_133699883.1">
    <property type="nucleotide sequence ID" value="NZ_SNXS01000002.1"/>
</dbReference>
<keyword evidence="4" id="KW-1185">Reference proteome</keyword>
<evidence type="ECO:0000259" key="2">
    <source>
        <dbReference type="PROSITE" id="PS51841"/>
    </source>
</evidence>
<dbReference type="SUPFAM" id="SSF74853">
    <property type="entry name" value="Lamin A/C globular tail domain"/>
    <property type="match status" value="1"/>
</dbReference>
<feature type="signal peptide" evidence="1">
    <location>
        <begin position="1"/>
        <end position="22"/>
    </location>
</feature>
<keyword evidence="1" id="KW-0732">Signal</keyword>
<protein>
    <submittedName>
        <fullName evidence="3">Putative secreted protein with PEP-CTERM sorting signal</fullName>
    </submittedName>
</protein>
<name>A0A4R6QQJ6_9BURK</name>